<evidence type="ECO:0000313" key="4">
    <source>
        <dbReference type="EMBL" id="GAL89671.1"/>
    </source>
</evidence>
<dbReference type="RefSeq" id="WP_042247001.1">
    <property type="nucleotide sequence ID" value="NZ_BBNR01000037.1"/>
</dbReference>
<reference evidence="6" key="1">
    <citation type="journal article" date="2014" name="Genome Announc.">
        <title>Draft Genome Sequence of Marine Flavobacterium Jejuia pallidilutea Strain 11shimoA1 and Pigmentation Mutants.</title>
        <authorList>
            <person name="Takatani N."/>
            <person name="Nakanishi M."/>
            <person name="Meirelles P."/>
            <person name="Mino S."/>
            <person name="Suda W."/>
            <person name="Oshima K."/>
            <person name="Hattori M."/>
            <person name="Ohkuma M."/>
            <person name="Hosokawa M."/>
            <person name="Miyashita K."/>
            <person name="Thompson F.L."/>
            <person name="Niwa A."/>
            <person name="Sawabe T."/>
            <person name="Sawabe T."/>
        </authorList>
    </citation>
    <scope>NUCLEOTIDE SEQUENCE [LARGE SCALE GENOMIC DNA]</scope>
    <source>
        <strain evidence="6">JCM 19538</strain>
    </source>
</reference>
<dbReference type="EMBL" id="BBNS01000049">
    <property type="protein sequence ID" value="GAL73321.1"/>
    <property type="molecule type" value="Genomic_DNA"/>
</dbReference>
<proteinExistence type="predicted"/>
<feature type="domain" description="DUF4274" evidence="1">
    <location>
        <begin position="44"/>
        <end position="110"/>
    </location>
</feature>
<dbReference type="Proteomes" id="UP000029646">
    <property type="component" value="Unassembled WGS sequence"/>
</dbReference>
<name>A0A090VWJ9_9FLAO</name>
<dbReference type="Proteomes" id="UP000030184">
    <property type="component" value="Unassembled WGS sequence"/>
</dbReference>
<dbReference type="eggNOG" id="ENOG5033BBB">
    <property type="taxonomic scope" value="Bacteria"/>
</dbReference>
<dbReference type="Pfam" id="PF14096">
    <property type="entry name" value="DUF4274"/>
    <property type="match status" value="1"/>
</dbReference>
<dbReference type="InterPro" id="IPR025369">
    <property type="entry name" value="DUF4274"/>
</dbReference>
<gene>
    <name evidence="2" type="ORF">JCM19301_2958</name>
    <name evidence="3" type="ORF">JCM19302_2569</name>
    <name evidence="4" type="ORF">JCM19538_1233</name>
</gene>
<evidence type="ECO:0000313" key="5">
    <source>
        <dbReference type="Proteomes" id="UP000029641"/>
    </source>
</evidence>
<dbReference type="OrthoDB" id="269804at2"/>
<comment type="caution">
    <text evidence="2">The sequence shown here is derived from an EMBL/GenBank/DDBJ whole genome shotgun (WGS) entry which is preliminary data.</text>
</comment>
<accession>A0A090VWJ9</accession>
<evidence type="ECO:0000313" key="2">
    <source>
        <dbReference type="EMBL" id="GAL69086.1"/>
    </source>
</evidence>
<dbReference type="EMBL" id="BBNR01000037">
    <property type="protein sequence ID" value="GAL69086.1"/>
    <property type="molecule type" value="Genomic_DNA"/>
</dbReference>
<dbReference type="AlphaFoldDB" id="A0A090VWJ9"/>
<sequence length="190" mass="22599">MIVTPSKERLIKENFIEYSFENEDYDFIPDFEIFKKLNSSDQYYLAENFNWDDGIDVLNWIIESPKCDSGTACMIFWKAEPDYYAEYNAENIGESDKEVFDLLQKIISKFKSSGFKKNKLKFNLLENGYNSADFDSEYIIWELPNELKKGTSGIIPISLGRIQTMIWMYQRNRRLKKREKRKKARKKNVT</sequence>
<evidence type="ECO:0000259" key="1">
    <source>
        <dbReference type="Pfam" id="PF14096"/>
    </source>
</evidence>
<evidence type="ECO:0000313" key="6">
    <source>
        <dbReference type="Proteomes" id="UP000030184"/>
    </source>
</evidence>
<dbReference type="Proteomes" id="UP000029641">
    <property type="component" value="Unassembled WGS sequence"/>
</dbReference>
<evidence type="ECO:0000313" key="3">
    <source>
        <dbReference type="EMBL" id="GAL73321.1"/>
    </source>
</evidence>
<dbReference type="EMBL" id="BBNY01000019">
    <property type="protein sequence ID" value="GAL89671.1"/>
    <property type="molecule type" value="Genomic_DNA"/>
</dbReference>
<protein>
    <recommendedName>
        <fullName evidence="1">DUF4274 domain-containing protein</fullName>
    </recommendedName>
</protein>
<keyword evidence="6" id="KW-1185">Reference proteome</keyword>
<organism evidence="2 5">
    <name type="scientific">Jejuia pallidilutea</name>
    <dbReference type="NCBI Taxonomy" id="504487"/>
    <lineage>
        <taxon>Bacteria</taxon>
        <taxon>Pseudomonadati</taxon>
        <taxon>Bacteroidota</taxon>
        <taxon>Flavobacteriia</taxon>
        <taxon>Flavobacteriales</taxon>
        <taxon>Flavobacteriaceae</taxon>
        <taxon>Jejuia</taxon>
    </lineage>
</organism>